<evidence type="ECO:0000259" key="5">
    <source>
        <dbReference type="PROSITE" id="PS50126"/>
    </source>
</evidence>
<evidence type="ECO:0000256" key="3">
    <source>
        <dbReference type="ARBA" id="ARBA00023274"/>
    </source>
</evidence>
<feature type="domain" description="S1 motif" evidence="5">
    <location>
        <begin position="120"/>
        <end position="198"/>
    </location>
</feature>
<evidence type="ECO:0000313" key="6">
    <source>
        <dbReference type="EMBL" id="OHA49052.1"/>
    </source>
</evidence>
<sequence>MEIPQPTTQLPSSDESSEGLTQLFNEATALLPKIGEIVEGTVVARGTASIFVDLGPRGTGVIFGKEFYAAQEALKDYAIGNMIVAKVVDTENQEGLIELSIAEAGKELAWSHIKETHRNGSIFSTTIKSANRGGLVADVEGTAAFLPASQLGFDHYPHVEGGDKEKILEELRKLIGQQLRVKILDINPKEEKVILSERAAELDELQEELNQFHVGDVVEGNISRIADFGIFVRFGPDEKLEGLVHTSELDWTPVPDFQQHYKVGNKLKVKIIDIQDGRVSLSLKALKPDPWAKIIERFPKNTKVSAAVVRITTFGAFVELAPGVQGLVHIAEYGSEKALQEALEVGKTYDFRMADIDPEARRISLKPWREHEPEKTEQELATSEMKGEEIQQEDAPKKTEENS</sequence>
<evidence type="ECO:0000313" key="7">
    <source>
        <dbReference type="Proteomes" id="UP000177629"/>
    </source>
</evidence>
<reference evidence="6 7" key="1">
    <citation type="journal article" date="2016" name="Nat. Commun.">
        <title>Thousands of microbial genomes shed light on interconnected biogeochemical processes in an aquifer system.</title>
        <authorList>
            <person name="Anantharaman K."/>
            <person name="Brown C.T."/>
            <person name="Hug L.A."/>
            <person name="Sharon I."/>
            <person name="Castelle C.J."/>
            <person name="Probst A.J."/>
            <person name="Thomas B.C."/>
            <person name="Singh A."/>
            <person name="Wilkins M.J."/>
            <person name="Karaoz U."/>
            <person name="Brodie E.L."/>
            <person name="Williams K.H."/>
            <person name="Hubbard S.S."/>
            <person name="Banfield J.F."/>
        </authorList>
    </citation>
    <scope>NUCLEOTIDE SEQUENCE [LARGE SCALE GENOMIC DNA]</scope>
</reference>
<feature type="domain" description="S1 motif" evidence="5">
    <location>
        <begin position="35"/>
        <end position="102"/>
    </location>
</feature>
<name>A0A1G2PN83_9BACT</name>
<feature type="region of interest" description="Disordered" evidence="4">
    <location>
        <begin position="362"/>
        <end position="403"/>
    </location>
</feature>
<gene>
    <name evidence="6" type="ORF">A2806_01780</name>
</gene>
<dbReference type="CDD" id="cd04465">
    <property type="entry name" value="S1_RPS1_repeat_ec2_hs2"/>
    <property type="match status" value="1"/>
</dbReference>
<keyword evidence="3" id="KW-0687">Ribonucleoprotein</keyword>
<dbReference type="PANTHER" id="PTHR10724">
    <property type="entry name" value="30S RIBOSOMAL PROTEIN S1"/>
    <property type="match status" value="1"/>
</dbReference>
<evidence type="ECO:0000256" key="1">
    <source>
        <dbReference type="ARBA" id="ARBA00006767"/>
    </source>
</evidence>
<evidence type="ECO:0000256" key="4">
    <source>
        <dbReference type="SAM" id="MobiDB-lite"/>
    </source>
</evidence>
<feature type="compositionally biased region" description="Basic and acidic residues" evidence="4">
    <location>
        <begin position="385"/>
        <end position="403"/>
    </location>
</feature>
<dbReference type="GO" id="GO:0003735">
    <property type="term" value="F:structural constituent of ribosome"/>
    <property type="evidence" value="ECO:0007669"/>
    <property type="project" value="TreeGrafter"/>
</dbReference>
<dbReference type="AlphaFoldDB" id="A0A1G2PN83"/>
<dbReference type="PROSITE" id="PS50126">
    <property type="entry name" value="S1"/>
    <property type="match status" value="4"/>
</dbReference>
<dbReference type="GO" id="GO:0003729">
    <property type="term" value="F:mRNA binding"/>
    <property type="evidence" value="ECO:0007669"/>
    <property type="project" value="TreeGrafter"/>
</dbReference>
<dbReference type="PRINTS" id="PR00681">
    <property type="entry name" value="RIBOSOMALS1"/>
</dbReference>
<proteinExistence type="inferred from homology"/>
<feature type="domain" description="S1 motif" evidence="5">
    <location>
        <begin position="301"/>
        <end position="368"/>
    </location>
</feature>
<evidence type="ECO:0000256" key="2">
    <source>
        <dbReference type="ARBA" id="ARBA00022980"/>
    </source>
</evidence>
<dbReference type="STRING" id="1802362.A2806_01780"/>
<dbReference type="EMBL" id="MHSS01000001">
    <property type="protein sequence ID" value="OHA49052.1"/>
    <property type="molecule type" value="Genomic_DNA"/>
</dbReference>
<dbReference type="Proteomes" id="UP000177629">
    <property type="component" value="Unassembled WGS sequence"/>
</dbReference>
<dbReference type="SUPFAM" id="SSF50249">
    <property type="entry name" value="Nucleic acid-binding proteins"/>
    <property type="match status" value="4"/>
</dbReference>
<feature type="domain" description="S1 motif" evidence="5">
    <location>
        <begin position="215"/>
        <end position="284"/>
    </location>
</feature>
<dbReference type="PANTHER" id="PTHR10724:SF7">
    <property type="entry name" value="SMALL RIBOSOMAL SUBUNIT PROTEIN BS1C"/>
    <property type="match status" value="1"/>
</dbReference>
<accession>A0A1G2PN83</accession>
<dbReference type="InterPro" id="IPR003029">
    <property type="entry name" value="S1_domain"/>
</dbReference>
<dbReference type="InterPro" id="IPR035104">
    <property type="entry name" value="Ribosomal_protein_S1-like"/>
</dbReference>
<dbReference type="Pfam" id="PF00575">
    <property type="entry name" value="S1"/>
    <property type="match status" value="4"/>
</dbReference>
<dbReference type="GO" id="GO:0006412">
    <property type="term" value="P:translation"/>
    <property type="evidence" value="ECO:0007669"/>
    <property type="project" value="TreeGrafter"/>
</dbReference>
<dbReference type="InterPro" id="IPR050437">
    <property type="entry name" value="Ribos_protein_bS1-like"/>
</dbReference>
<dbReference type="SMART" id="SM00316">
    <property type="entry name" value="S1"/>
    <property type="match status" value="4"/>
</dbReference>
<keyword evidence="2" id="KW-0689">Ribosomal protein</keyword>
<organism evidence="6 7">
    <name type="scientific">Candidatus Terrybacteria bacterium RIFCSPHIGHO2_01_FULL_48_17</name>
    <dbReference type="NCBI Taxonomy" id="1802362"/>
    <lineage>
        <taxon>Bacteria</taxon>
        <taxon>Candidatus Terryibacteriota</taxon>
    </lineage>
</organism>
<comment type="similarity">
    <text evidence="1">Belongs to the bacterial ribosomal protein bS1 family.</text>
</comment>
<comment type="caution">
    <text evidence="6">The sequence shown here is derived from an EMBL/GenBank/DDBJ whole genome shotgun (WGS) entry which is preliminary data.</text>
</comment>
<feature type="compositionally biased region" description="Basic and acidic residues" evidence="4">
    <location>
        <begin position="362"/>
        <end position="378"/>
    </location>
</feature>
<protein>
    <recommendedName>
        <fullName evidence="5">S1 motif domain-containing protein</fullName>
    </recommendedName>
</protein>
<dbReference type="InterPro" id="IPR012340">
    <property type="entry name" value="NA-bd_OB-fold"/>
</dbReference>
<dbReference type="Gene3D" id="2.40.50.140">
    <property type="entry name" value="Nucleic acid-binding proteins"/>
    <property type="match status" value="4"/>
</dbReference>